<dbReference type="PROSITE" id="PS51340">
    <property type="entry name" value="MOSC"/>
    <property type="match status" value="1"/>
</dbReference>
<sequence length="148" mass="16232">MAKVIAINISDKKGIIKTSIKEGIFIEEYGLKGDAHAGKWHRQVSLLAKESIDKMIEMGVTGLVPGKFAENITTEDIVLYRLPVGTKLKIGDTVQEITQIGKECHKGCAIKQQVGKCIMPTEGVFTRVLKGGIIKPGDTIEIMKIKNR</sequence>
<dbReference type="InterPro" id="IPR011037">
    <property type="entry name" value="Pyrv_Knase-like_insert_dom_sf"/>
</dbReference>
<dbReference type="InterPro" id="IPR005302">
    <property type="entry name" value="MoCF_Sase_C"/>
</dbReference>
<dbReference type="eggNOG" id="COG2258">
    <property type="taxonomic scope" value="Bacteria"/>
</dbReference>
<evidence type="ECO:0000313" key="2">
    <source>
        <dbReference type="EMBL" id="AGK96005.1"/>
    </source>
</evidence>
<dbReference type="RefSeq" id="WP_015614329.1">
    <property type="nucleotide sequence ID" value="NC_021182.1"/>
</dbReference>
<dbReference type="GO" id="GO:0030151">
    <property type="term" value="F:molybdenum ion binding"/>
    <property type="evidence" value="ECO:0007669"/>
    <property type="project" value="InterPro"/>
</dbReference>
<dbReference type="InterPro" id="IPR052716">
    <property type="entry name" value="MOSC_domain"/>
</dbReference>
<evidence type="ECO:0000259" key="1">
    <source>
        <dbReference type="PROSITE" id="PS51340"/>
    </source>
</evidence>
<dbReference type="OrthoDB" id="9789048at2"/>
<feature type="domain" description="MOSC" evidence="1">
    <location>
        <begin position="18"/>
        <end position="143"/>
    </location>
</feature>
<protein>
    <recommendedName>
        <fullName evidence="1">MOSC domain-containing protein</fullName>
    </recommendedName>
</protein>
<dbReference type="HOGENOM" id="CLU_122785_1_0_9"/>
<dbReference type="GO" id="GO:0030170">
    <property type="term" value="F:pyridoxal phosphate binding"/>
    <property type="evidence" value="ECO:0007669"/>
    <property type="project" value="InterPro"/>
</dbReference>
<proteinExistence type="predicted"/>
<dbReference type="Pfam" id="PF03473">
    <property type="entry name" value="MOSC"/>
    <property type="match status" value="1"/>
</dbReference>
<dbReference type="STRING" id="86416.Clopa_0994"/>
<gene>
    <name evidence="2" type="ORF">Clopa_0994</name>
</gene>
<dbReference type="Proteomes" id="UP000013523">
    <property type="component" value="Chromosome"/>
</dbReference>
<dbReference type="PANTHER" id="PTHR36930">
    <property type="entry name" value="METAL-SULFUR CLUSTER BIOSYNTHESIS PROTEINS YUAD-RELATED"/>
    <property type="match status" value="1"/>
</dbReference>
<dbReference type="AlphaFoldDB" id="R4K8R3"/>
<accession>R4K8R3</accession>
<keyword evidence="3" id="KW-1185">Reference proteome</keyword>
<dbReference type="PATRIC" id="fig|86416.3.peg.988"/>
<dbReference type="PANTHER" id="PTHR36930:SF1">
    <property type="entry name" value="MOSC DOMAIN-CONTAINING PROTEIN"/>
    <property type="match status" value="1"/>
</dbReference>
<dbReference type="EMBL" id="CP003261">
    <property type="protein sequence ID" value="AGK96005.1"/>
    <property type="molecule type" value="Genomic_DNA"/>
</dbReference>
<reference evidence="2 3" key="1">
    <citation type="submission" date="2012-01" db="EMBL/GenBank/DDBJ databases">
        <title>Complete sequence of chromosome of Clostridium pasteurianum BC1.</title>
        <authorList>
            <consortium name="US DOE Joint Genome Institute"/>
            <person name="Lucas S."/>
            <person name="Han J."/>
            <person name="Lapidus A."/>
            <person name="Cheng J.-F."/>
            <person name="Goodwin L."/>
            <person name="Pitluck S."/>
            <person name="Peters L."/>
            <person name="Mikhailova N."/>
            <person name="Teshima H."/>
            <person name="Detter J.C."/>
            <person name="Han C."/>
            <person name="Tapia R."/>
            <person name="Land M."/>
            <person name="Hauser L."/>
            <person name="Kyrpides N."/>
            <person name="Ivanova N."/>
            <person name="Pagani I."/>
            <person name="Dunn J."/>
            <person name="Taghavi S."/>
            <person name="Francis A."/>
            <person name="van der Lelie D."/>
            <person name="Woyke T."/>
        </authorList>
    </citation>
    <scope>NUCLEOTIDE SEQUENCE [LARGE SCALE GENOMIC DNA]</scope>
    <source>
        <strain evidence="2 3">BC1</strain>
    </source>
</reference>
<name>R4K8R3_CLOPA</name>
<dbReference type="GO" id="GO:0003824">
    <property type="term" value="F:catalytic activity"/>
    <property type="evidence" value="ECO:0007669"/>
    <property type="project" value="InterPro"/>
</dbReference>
<dbReference type="SUPFAM" id="SSF50800">
    <property type="entry name" value="PK beta-barrel domain-like"/>
    <property type="match status" value="1"/>
</dbReference>
<dbReference type="KEGG" id="cpas:Clopa_0994"/>
<organism evidence="2 3">
    <name type="scientific">Clostridium pasteurianum BC1</name>
    <dbReference type="NCBI Taxonomy" id="86416"/>
    <lineage>
        <taxon>Bacteria</taxon>
        <taxon>Bacillati</taxon>
        <taxon>Bacillota</taxon>
        <taxon>Clostridia</taxon>
        <taxon>Eubacteriales</taxon>
        <taxon>Clostridiaceae</taxon>
        <taxon>Clostridium</taxon>
    </lineage>
</organism>
<evidence type="ECO:0000313" key="3">
    <source>
        <dbReference type="Proteomes" id="UP000013523"/>
    </source>
</evidence>
<dbReference type="Gene3D" id="2.40.33.20">
    <property type="entry name" value="PK beta-barrel domain-like"/>
    <property type="match status" value="1"/>
</dbReference>